<reference evidence="2 3" key="1">
    <citation type="submission" date="2019-05" db="EMBL/GenBank/DDBJ databases">
        <title>Emergence of the Ug99 lineage of the wheat stem rust pathogen through somatic hybridization.</title>
        <authorList>
            <person name="Li F."/>
            <person name="Upadhyaya N.M."/>
            <person name="Sperschneider J."/>
            <person name="Matny O."/>
            <person name="Nguyen-Phuc H."/>
            <person name="Mago R."/>
            <person name="Raley C."/>
            <person name="Miller M.E."/>
            <person name="Silverstein K.A.T."/>
            <person name="Henningsen E."/>
            <person name="Hirsch C.D."/>
            <person name="Visser B."/>
            <person name="Pretorius Z.A."/>
            <person name="Steffenson B.J."/>
            <person name="Schwessinger B."/>
            <person name="Dodds P.N."/>
            <person name="Figueroa M."/>
        </authorList>
    </citation>
    <scope>NUCLEOTIDE SEQUENCE [LARGE SCALE GENOMIC DNA]</scope>
    <source>
        <strain evidence="2">21-0</strain>
    </source>
</reference>
<dbReference type="Proteomes" id="UP000324748">
    <property type="component" value="Unassembled WGS sequence"/>
</dbReference>
<proteinExistence type="predicted"/>
<evidence type="ECO:0000313" key="3">
    <source>
        <dbReference type="Proteomes" id="UP000324748"/>
    </source>
</evidence>
<organism evidence="2 3">
    <name type="scientific">Puccinia graminis f. sp. tritici</name>
    <dbReference type="NCBI Taxonomy" id="56615"/>
    <lineage>
        <taxon>Eukaryota</taxon>
        <taxon>Fungi</taxon>
        <taxon>Dikarya</taxon>
        <taxon>Basidiomycota</taxon>
        <taxon>Pucciniomycotina</taxon>
        <taxon>Pucciniomycetes</taxon>
        <taxon>Pucciniales</taxon>
        <taxon>Pucciniaceae</taxon>
        <taxon>Puccinia</taxon>
    </lineage>
</organism>
<feature type="region of interest" description="Disordered" evidence="1">
    <location>
        <begin position="32"/>
        <end position="58"/>
    </location>
</feature>
<comment type="caution">
    <text evidence="2">The sequence shown here is derived from an EMBL/GenBank/DDBJ whole genome shotgun (WGS) entry which is preliminary data.</text>
</comment>
<protein>
    <submittedName>
        <fullName evidence="2">Uncharacterized protein</fullName>
    </submittedName>
</protein>
<gene>
    <name evidence="2" type="ORF">PGT21_032566</name>
</gene>
<feature type="compositionally biased region" description="Acidic residues" evidence="1">
    <location>
        <begin position="48"/>
        <end position="58"/>
    </location>
</feature>
<evidence type="ECO:0000256" key="1">
    <source>
        <dbReference type="SAM" id="MobiDB-lite"/>
    </source>
</evidence>
<sequence length="98" mass="10794">MVEKSVHKHLRYDKHLSALSAFYAARAASTFSPSLPAANPPTSGTSEDQAEPELPDVYEDAQTTAAWCRWEGLNNEPDLPAGAGVSELTWRVWMIFMA</sequence>
<dbReference type="AlphaFoldDB" id="A0A5B0QD22"/>
<evidence type="ECO:0000313" key="2">
    <source>
        <dbReference type="EMBL" id="KAA1110833.1"/>
    </source>
</evidence>
<accession>A0A5B0QD22</accession>
<keyword evidence="3" id="KW-1185">Reference proteome</keyword>
<dbReference type="EMBL" id="VSWC01000027">
    <property type="protein sequence ID" value="KAA1110833.1"/>
    <property type="molecule type" value="Genomic_DNA"/>
</dbReference>
<name>A0A5B0QD22_PUCGR</name>